<evidence type="ECO:0000256" key="7">
    <source>
        <dbReference type="ARBA" id="ARBA00023002"/>
    </source>
</evidence>
<comment type="similarity">
    <text evidence="3">Belongs to the lysine N(6)-hydroxylase/L-ornithine N(5)-oxygenase family.</text>
</comment>
<feature type="region of interest" description="Disordered" evidence="8">
    <location>
        <begin position="1"/>
        <end position="20"/>
    </location>
</feature>
<evidence type="ECO:0000256" key="1">
    <source>
        <dbReference type="ARBA" id="ARBA00001974"/>
    </source>
</evidence>
<evidence type="ECO:0000256" key="4">
    <source>
        <dbReference type="ARBA" id="ARBA00022630"/>
    </source>
</evidence>
<gene>
    <name evidence="9" type="ORF">SNE35_29660</name>
</gene>
<name>A0ABU5DQV3_9BURK</name>
<sequence>MDTVFDRKEKSDDATGNDALGIPRKCKPKRIAVMGAGPKAMAIAAKAHVLRQLGIADIEVVVIDAVDIAANWDGEHGHTDGDHRLGTPAEKDIGYPYRSVFGPKVDSETFRFTFGAYLVSKGRYGPYVDRGKPHPHHARWAAYLRWVAKQIGLVVVRGRITEIEVLDQGQGVLLTCQHVDGSVQKHRFDGVVITGPGAPNKIGAHDWNEAILSGAQYWQRKAVFAEMGQKAKRVALIGGGETAASVAIDLVTNSPGLSVDIVTRHATLYTRGESYSENAIYSDPTLWLQMEEIDREDFIRRTDRGVFSVEAQKVIDQVDTIRVITGNVQSVAEVGKNVRVNVRRGEQTKEYSYDKVIIATGSDALSWTELLPAHQRHRHVTNAKGERVDLTRDIRGKVDWNLRVPVPFDGESVAPVHVPMLAGTAQGPGFPNLSCLGVLSDRILSAYVPEELATELDGVSQQKSRVD</sequence>
<evidence type="ECO:0000256" key="3">
    <source>
        <dbReference type="ARBA" id="ARBA00007588"/>
    </source>
</evidence>
<reference evidence="9 10" key="1">
    <citation type="submission" date="2023-11" db="EMBL/GenBank/DDBJ databases">
        <title>Paucibacter sp. nov., isolated from fresh soil in Korea.</title>
        <authorList>
            <person name="Le N.T.T."/>
        </authorList>
    </citation>
    <scope>NUCLEOTIDE SEQUENCE [LARGE SCALE GENOMIC DNA]</scope>
    <source>
        <strain evidence="9 10">R3-3</strain>
    </source>
</reference>
<evidence type="ECO:0000256" key="2">
    <source>
        <dbReference type="ARBA" id="ARBA00004924"/>
    </source>
</evidence>
<dbReference type="Gene3D" id="3.50.50.60">
    <property type="entry name" value="FAD/NAD(P)-binding domain"/>
    <property type="match status" value="1"/>
</dbReference>
<comment type="pathway">
    <text evidence="2">Siderophore biosynthesis.</text>
</comment>
<dbReference type="PANTHER" id="PTHR42802:SF1">
    <property type="entry name" value="L-ORNITHINE N(5)-MONOOXYGENASE"/>
    <property type="match status" value="1"/>
</dbReference>
<keyword evidence="9" id="KW-0503">Monooxygenase</keyword>
<accession>A0ABU5DQV3</accession>
<dbReference type="InterPro" id="IPR036188">
    <property type="entry name" value="FAD/NAD-bd_sf"/>
</dbReference>
<proteinExistence type="inferred from homology"/>
<dbReference type="PANTHER" id="PTHR42802">
    <property type="entry name" value="MONOOXYGENASE"/>
    <property type="match status" value="1"/>
</dbReference>
<evidence type="ECO:0000313" key="10">
    <source>
        <dbReference type="Proteomes" id="UP001285263"/>
    </source>
</evidence>
<dbReference type="SUPFAM" id="SSF51905">
    <property type="entry name" value="FAD/NAD(P)-binding domain"/>
    <property type="match status" value="1"/>
</dbReference>
<dbReference type="GO" id="GO:0004497">
    <property type="term" value="F:monooxygenase activity"/>
    <property type="evidence" value="ECO:0007669"/>
    <property type="project" value="UniProtKB-KW"/>
</dbReference>
<comment type="caution">
    <text evidence="9">The sequence shown here is derived from an EMBL/GenBank/DDBJ whole genome shotgun (WGS) entry which is preliminary data.</text>
</comment>
<dbReference type="EMBL" id="JAXCLA010000011">
    <property type="protein sequence ID" value="MDY0748702.1"/>
    <property type="molecule type" value="Genomic_DNA"/>
</dbReference>
<evidence type="ECO:0000313" key="9">
    <source>
        <dbReference type="EMBL" id="MDY0748702.1"/>
    </source>
</evidence>
<organism evidence="9 10">
    <name type="scientific">Roseateles agri</name>
    <dbReference type="NCBI Taxonomy" id="3098619"/>
    <lineage>
        <taxon>Bacteria</taxon>
        <taxon>Pseudomonadati</taxon>
        <taxon>Pseudomonadota</taxon>
        <taxon>Betaproteobacteria</taxon>
        <taxon>Burkholderiales</taxon>
        <taxon>Sphaerotilaceae</taxon>
        <taxon>Roseateles</taxon>
    </lineage>
</organism>
<feature type="compositionally biased region" description="Basic and acidic residues" evidence="8">
    <location>
        <begin position="1"/>
        <end position="13"/>
    </location>
</feature>
<keyword evidence="5" id="KW-0274">FAD</keyword>
<keyword evidence="10" id="KW-1185">Reference proteome</keyword>
<comment type="cofactor">
    <cofactor evidence="1">
        <name>FAD</name>
        <dbReference type="ChEBI" id="CHEBI:57692"/>
    </cofactor>
</comment>
<evidence type="ECO:0000256" key="6">
    <source>
        <dbReference type="ARBA" id="ARBA00022857"/>
    </source>
</evidence>
<evidence type="ECO:0000256" key="5">
    <source>
        <dbReference type="ARBA" id="ARBA00022827"/>
    </source>
</evidence>
<dbReference type="InterPro" id="IPR025700">
    <property type="entry name" value="Lys/Orn_oxygenase"/>
</dbReference>
<dbReference type="Pfam" id="PF13434">
    <property type="entry name" value="Lys_Orn_oxgnase"/>
    <property type="match status" value="1"/>
</dbReference>
<keyword evidence="7" id="KW-0560">Oxidoreductase</keyword>
<keyword evidence="4" id="KW-0285">Flavoprotein</keyword>
<protein>
    <submittedName>
        <fullName evidence="9">SidA/IucD/PvdA family monooxygenase</fullName>
    </submittedName>
</protein>
<evidence type="ECO:0000256" key="8">
    <source>
        <dbReference type="SAM" id="MobiDB-lite"/>
    </source>
</evidence>
<dbReference type="RefSeq" id="WP_320426669.1">
    <property type="nucleotide sequence ID" value="NZ_JAXCLA010000011.1"/>
</dbReference>
<dbReference type="Proteomes" id="UP001285263">
    <property type="component" value="Unassembled WGS sequence"/>
</dbReference>
<keyword evidence="6" id="KW-0521">NADP</keyword>